<keyword evidence="1" id="KW-0233">DNA recombination</keyword>
<evidence type="ECO:0000313" key="3">
    <source>
        <dbReference type="Proteomes" id="UP000305674"/>
    </source>
</evidence>
<dbReference type="Proteomes" id="UP000305674">
    <property type="component" value="Unassembled WGS sequence"/>
</dbReference>
<dbReference type="InterPro" id="IPR013762">
    <property type="entry name" value="Integrase-like_cat_sf"/>
</dbReference>
<comment type="caution">
    <text evidence="2">The sequence shown here is derived from an EMBL/GenBank/DDBJ whole genome shotgun (WGS) entry which is preliminary data.</text>
</comment>
<dbReference type="GO" id="GO:0006310">
    <property type="term" value="P:DNA recombination"/>
    <property type="evidence" value="ECO:0007669"/>
    <property type="project" value="UniProtKB-KW"/>
</dbReference>
<gene>
    <name evidence="2" type="ORF">FCL40_01120</name>
</gene>
<dbReference type="RefSeq" id="WP_136850507.1">
    <property type="nucleotide sequence ID" value="NZ_SWCI01000001.1"/>
</dbReference>
<dbReference type="InterPro" id="IPR048120">
    <property type="entry name" value="Integrase-like"/>
</dbReference>
<dbReference type="OrthoDB" id="8368662at2"/>
<dbReference type="InterPro" id="IPR011010">
    <property type="entry name" value="DNA_brk_join_enz"/>
</dbReference>
<dbReference type="NCBIfam" id="NF041502">
    <property type="entry name" value="integrase_1"/>
    <property type="match status" value="1"/>
</dbReference>
<dbReference type="SUPFAM" id="SSF56349">
    <property type="entry name" value="DNA breaking-rejoining enzymes"/>
    <property type="match status" value="1"/>
</dbReference>
<organism evidence="2 3">
    <name type="scientific">Ferrimonas sediminicola</name>
    <dbReference type="NCBI Taxonomy" id="2569538"/>
    <lineage>
        <taxon>Bacteria</taxon>
        <taxon>Pseudomonadati</taxon>
        <taxon>Pseudomonadota</taxon>
        <taxon>Gammaproteobacteria</taxon>
        <taxon>Alteromonadales</taxon>
        <taxon>Ferrimonadaceae</taxon>
        <taxon>Ferrimonas</taxon>
    </lineage>
</organism>
<sequence>MNGHLNYKSTQQSLAPDWRKSKMGYEFDVNSDIWQLDGSVSLNLGRMRNLDDDTRLGLRLALCRYAEELAANTTDSVFTHFNRYCDSTGEPNINVVGLTNWRATLTGDKESVLGSLKSFLLAWYDWEFPGMDTDSVDYLESLTLKGAVKGKAVKGACPYSGPLSPQEQGALLDWAVNAFTQQILTLWQYSLLLSLSFTGRRMVQIRYLRACDLVAREDNGGREYALKVPRVKQKGMDFREDFRTIGIVPDLYHVLKNQSLASQEYVERCIGTSLPEAIKQQIPLFIEMERVDNLTSLEQLIDELESRPDFLHMSKRTAGDELAKVAKCCSARSERTGDFIHVTSRRFRYTKGTNLARRGIKGVELAYALDHSDTQHVTVYAENTPETAEIIDEVMAPVLAPLAQAFAGKLIDSERDALRANDPHSRIKNQKHHSVGSCGTHSFCLSGYRACYTCVNFQPWRDAPHEEVRDEIIEERRNQQAIGISPSVIQSTDRLLLAVEQVIRLCKLEKENVVKEEEVKNG</sequence>
<dbReference type="Gene3D" id="1.10.443.10">
    <property type="entry name" value="Intergrase catalytic core"/>
    <property type="match status" value="1"/>
</dbReference>
<accession>A0A4U1BKN4</accession>
<proteinExistence type="predicted"/>
<keyword evidence="3" id="KW-1185">Reference proteome</keyword>
<dbReference type="AlphaFoldDB" id="A0A4U1BKN4"/>
<evidence type="ECO:0008006" key="4">
    <source>
        <dbReference type="Google" id="ProtNLM"/>
    </source>
</evidence>
<dbReference type="GO" id="GO:0003677">
    <property type="term" value="F:DNA binding"/>
    <property type="evidence" value="ECO:0007669"/>
    <property type="project" value="InterPro"/>
</dbReference>
<evidence type="ECO:0000313" key="2">
    <source>
        <dbReference type="EMBL" id="TKB51187.1"/>
    </source>
</evidence>
<dbReference type="GO" id="GO:0015074">
    <property type="term" value="P:DNA integration"/>
    <property type="evidence" value="ECO:0007669"/>
    <property type="project" value="InterPro"/>
</dbReference>
<reference evidence="2 3" key="1">
    <citation type="submission" date="2019-04" db="EMBL/GenBank/DDBJ databases">
        <authorList>
            <person name="Hwang J.C."/>
        </authorList>
    </citation>
    <scope>NUCLEOTIDE SEQUENCE [LARGE SCALE GENOMIC DNA]</scope>
    <source>
        <strain evidence="2 3">IMCC35001</strain>
    </source>
</reference>
<dbReference type="EMBL" id="SWCI01000001">
    <property type="protein sequence ID" value="TKB51187.1"/>
    <property type="molecule type" value="Genomic_DNA"/>
</dbReference>
<protein>
    <recommendedName>
        <fullName evidence="4">Phage integrase family protein</fullName>
    </recommendedName>
</protein>
<name>A0A4U1BKN4_9GAMM</name>
<evidence type="ECO:0000256" key="1">
    <source>
        <dbReference type="ARBA" id="ARBA00023172"/>
    </source>
</evidence>